<dbReference type="OrthoDB" id="9805307at2"/>
<protein>
    <submittedName>
        <fullName evidence="3">2-hydroxyhepta-2,4-diene-1,7-dioate isomerase</fullName>
    </submittedName>
</protein>
<dbReference type="PANTHER" id="PTHR11820">
    <property type="entry name" value="ACYLPYRUVASE"/>
    <property type="match status" value="1"/>
</dbReference>
<dbReference type="GO" id="GO:0018800">
    <property type="term" value="F:5-oxopent-3-ene-1,2,5-tricarboxylate decarboxylase activity"/>
    <property type="evidence" value="ECO:0007669"/>
    <property type="project" value="InterPro"/>
</dbReference>
<dbReference type="PANTHER" id="PTHR11820:SF114">
    <property type="entry name" value="4-HYDROXYPHENYLACETATE CATABOLISM PROTEIN"/>
    <property type="match status" value="1"/>
</dbReference>
<organism evidence="3 4">
    <name type="scientific">Variovorax gossypii</name>
    <dbReference type="NCBI Taxonomy" id="1679495"/>
    <lineage>
        <taxon>Bacteria</taxon>
        <taxon>Pseudomonadati</taxon>
        <taxon>Pseudomonadota</taxon>
        <taxon>Betaproteobacteria</taxon>
        <taxon>Burkholderiales</taxon>
        <taxon>Comamonadaceae</taxon>
        <taxon>Variovorax</taxon>
    </lineage>
</organism>
<dbReference type="GO" id="GO:0008704">
    <property type="term" value="F:5-carboxymethyl-2-hydroxymuconate delta-isomerase activity"/>
    <property type="evidence" value="ECO:0007669"/>
    <property type="project" value="InterPro"/>
</dbReference>
<dbReference type="InterPro" id="IPR036663">
    <property type="entry name" value="Fumarylacetoacetase_C_sf"/>
</dbReference>
<keyword evidence="1" id="KW-0479">Metal-binding</keyword>
<feature type="domain" description="Fumarylacetoacetase-like C-terminal" evidence="2">
    <location>
        <begin position="20"/>
        <end position="222"/>
    </location>
</feature>
<sequence length="229" mass="24831">MTLNPHDYHFNYAPYQLTGTVYGTLLNDRHALAALGDSIHELPYKGAPKAPVLYVKPRNTFQPSGARVITSQATHEWEVGGSLALVIGRTACRVSVDDAFEYVAGYTVVADLSVPHESFYRPSIRFKARDGSLIVADEVVAQQTVTDPGALTLRTYLDDQLVQESSLNNMVRPAAQLLADVTDFMTLSPGDLLLLGVPHGAPRARKGQQASVEIRGVATVHASFVGEDQ</sequence>
<comment type="caution">
    <text evidence="3">The sequence shown here is derived from an EMBL/GenBank/DDBJ whole genome shotgun (WGS) entry which is preliminary data.</text>
</comment>
<dbReference type="AlphaFoldDB" id="A0A431TPB9"/>
<dbReference type="Gene3D" id="3.90.850.10">
    <property type="entry name" value="Fumarylacetoacetase-like, C-terminal domain"/>
    <property type="match status" value="1"/>
</dbReference>
<dbReference type="Proteomes" id="UP000267418">
    <property type="component" value="Unassembled WGS sequence"/>
</dbReference>
<dbReference type="InterPro" id="IPR011234">
    <property type="entry name" value="Fumarylacetoacetase-like_C"/>
</dbReference>
<keyword evidence="3" id="KW-0413">Isomerase</keyword>
<gene>
    <name evidence="3" type="ORF">EJP69_14470</name>
</gene>
<reference evidence="3 4" key="1">
    <citation type="submission" date="2018-12" db="EMBL/GenBank/DDBJ databases">
        <title>The genome of Variovorax gossypii DSM 100435.</title>
        <authorList>
            <person name="Gao J."/>
            <person name="Sun J."/>
        </authorList>
    </citation>
    <scope>NUCLEOTIDE SEQUENCE [LARGE SCALE GENOMIC DNA]</scope>
    <source>
        <strain evidence="3 4">DSM 100435</strain>
    </source>
</reference>
<accession>A0A431TPB9</accession>
<evidence type="ECO:0000313" key="3">
    <source>
        <dbReference type="EMBL" id="RTQ35557.1"/>
    </source>
</evidence>
<evidence type="ECO:0000259" key="2">
    <source>
        <dbReference type="Pfam" id="PF01557"/>
    </source>
</evidence>
<dbReference type="InterPro" id="IPR012686">
    <property type="entry name" value="HPA_isomer/decarb_N"/>
</dbReference>
<name>A0A431TPB9_9BURK</name>
<dbReference type="NCBIfam" id="TIGR02305">
    <property type="entry name" value="HpaG-N-term"/>
    <property type="match status" value="1"/>
</dbReference>
<dbReference type="GO" id="GO:0046872">
    <property type="term" value="F:metal ion binding"/>
    <property type="evidence" value="ECO:0007669"/>
    <property type="project" value="UniProtKB-KW"/>
</dbReference>
<keyword evidence="4" id="KW-1185">Reference proteome</keyword>
<dbReference type="Pfam" id="PF01557">
    <property type="entry name" value="FAA_hydrolase"/>
    <property type="match status" value="1"/>
</dbReference>
<proteinExistence type="predicted"/>
<dbReference type="EMBL" id="RXOE01000002">
    <property type="protein sequence ID" value="RTQ35557.1"/>
    <property type="molecule type" value="Genomic_DNA"/>
</dbReference>
<evidence type="ECO:0000313" key="4">
    <source>
        <dbReference type="Proteomes" id="UP000267418"/>
    </source>
</evidence>
<dbReference type="SUPFAM" id="SSF56529">
    <property type="entry name" value="FAH"/>
    <property type="match status" value="1"/>
</dbReference>
<evidence type="ECO:0000256" key="1">
    <source>
        <dbReference type="ARBA" id="ARBA00022723"/>
    </source>
</evidence>